<gene>
    <name evidence="9" type="primary">susD</name>
    <name evidence="9" type="ORF">PRMUPPPA20_02580</name>
</gene>
<organism evidence="9 10">
    <name type="scientific">Xylanibacter ruminicola</name>
    <name type="common">Prevotella ruminicola</name>
    <dbReference type="NCBI Taxonomy" id="839"/>
    <lineage>
        <taxon>Bacteria</taxon>
        <taxon>Pseudomonadati</taxon>
        <taxon>Bacteroidota</taxon>
        <taxon>Bacteroidia</taxon>
        <taxon>Bacteroidales</taxon>
        <taxon>Prevotellaceae</taxon>
        <taxon>Xylanibacter</taxon>
    </lineage>
</organism>
<evidence type="ECO:0000259" key="7">
    <source>
        <dbReference type="Pfam" id="PF07980"/>
    </source>
</evidence>
<dbReference type="EMBL" id="BPTT01000001">
    <property type="protein sequence ID" value="GJG32149.1"/>
    <property type="molecule type" value="Genomic_DNA"/>
</dbReference>
<feature type="signal peptide" evidence="6">
    <location>
        <begin position="1"/>
        <end position="24"/>
    </location>
</feature>
<comment type="similarity">
    <text evidence="2">Belongs to the SusD family.</text>
</comment>
<dbReference type="Gene3D" id="1.10.3780.10">
    <property type="entry name" value="SusD-like"/>
    <property type="match status" value="1"/>
</dbReference>
<evidence type="ECO:0000259" key="8">
    <source>
        <dbReference type="Pfam" id="PF14322"/>
    </source>
</evidence>
<evidence type="ECO:0000256" key="1">
    <source>
        <dbReference type="ARBA" id="ARBA00004442"/>
    </source>
</evidence>
<dbReference type="PROSITE" id="PS51257">
    <property type="entry name" value="PROKAR_LIPOPROTEIN"/>
    <property type="match status" value="1"/>
</dbReference>
<feature type="domain" description="RagB/SusD" evidence="7">
    <location>
        <begin position="385"/>
        <end position="537"/>
    </location>
</feature>
<evidence type="ECO:0000256" key="5">
    <source>
        <dbReference type="ARBA" id="ARBA00023237"/>
    </source>
</evidence>
<evidence type="ECO:0000256" key="4">
    <source>
        <dbReference type="ARBA" id="ARBA00023136"/>
    </source>
</evidence>
<evidence type="ECO:0000313" key="9">
    <source>
        <dbReference type="EMBL" id="GJG32149.1"/>
    </source>
</evidence>
<evidence type="ECO:0000256" key="6">
    <source>
        <dbReference type="SAM" id="SignalP"/>
    </source>
</evidence>
<dbReference type="InterPro" id="IPR012944">
    <property type="entry name" value="SusD_RagB_dom"/>
</dbReference>
<proteinExistence type="inferred from homology"/>
<dbReference type="GO" id="GO:0009279">
    <property type="term" value="C:cell outer membrane"/>
    <property type="evidence" value="ECO:0007669"/>
    <property type="project" value="UniProtKB-SubCell"/>
</dbReference>
<comment type="subcellular location">
    <subcellularLocation>
        <location evidence="1">Cell outer membrane</location>
    </subcellularLocation>
</comment>
<reference evidence="9" key="1">
    <citation type="submission" date="2021-08" db="EMBL/GenBank/DDBJ databases">
        <title>Prevotella lacticifex sp. nov., isolated from rumen of cow.</title>
        <authorList>
            <person name="Shinkai T."/>
            <person name="Ikeyama N."/>
            <person name="Kumagai M."/>
            <person name="Ohmori H."/>
            <person name="Sakamoto M."/>
            <person name="Ohkuma M."/>
            <person name="Mitsumori M."/>
        </authorList>
    </citation>
    <scope>NUCLEOTIDE SEQUENCE</scope>
    <source>
        <strain evidence="9">JCM 8259</strain>
    </source>
</reference>
<keyword evidence="5" id="KW-0998">Cell outer membrane</keyword>
<dbReference type="GeneID" id="31502212"/>
<protein>
    <submittedName>
        <fullName evidence="9">Starch-binding protein SusD</fullName>
    </submittedName>
</protein>
<feature type="chain" id="PRO_5041415394" evidence="6">
    <location>
        <begin position="25"/>
        <end position="537"/>
    </location>
</feature>
<dbReference type="AlphaFoldDB" id="A0AA37MN41"/>
<sequence>MKTSIKHIIPVAALLLVMGFTSCTKDLDVTPIDPNYVEPTPEQLYNKCFATMATAGNDAADGDSDVDGIDGGTSGYFRQMWNEQELTTDEVFCAWGDEGISGFCYNTYDASHPMLRGFYYRLYVAITFCNQYLQEYSSYNPQMTAEIRWLRAFHYYQLVDGWGSVPFVTSISSEKPQQASRNEIYSFIESELLDIESQLADAKAKNSSDSMWGRPDRAAAWLLLARLYLNAEVYTGTAQWAKAAEYANKVMNSAYQLNTKGVGAWTAYRMLFMGDNGETSAANEIIFPLLQDGKRTTSWGCALYLIAAPWKNNIMFEHPTDLTQTNGTTAGWEGHRARPELVKKFFPNGDAPTDVRSYDMVTAAGDDRALFNSVQRILDIDDVSVFENGFGYTKFTNFKTDGSAGHDPQHPDMDVPLMRKAEAYLIYAEATARQGGGNATSDGVTALNTLRTRAHASAKSSFTLNEICDEWSREFYAEGLRRTTLIRFGKFGGNTDYQWQWKGGSHDGRNFAATRNLFPIPTTDLVANENLTQNPGY</sequence>
<keyword evidence="4" id="KW-0472">Membrane</keyword>
<feature type="domain" description="SusD-like N-terminal" evidence="8">
    <location>
        <begin position="104"/>
        <end position="229"/>
    </location>
</feature>
<evidence type="ECO:0000313" key="10">
    <source>
        <dbReference type="Proteomes" id="UP000887097"/>
    </source>
</evidence>
<accession>A0AA37MN41</accession>
<keyword evidence="3 6" id="KW-0732">Signal</keyword>
<name>A0AA37MN41_XYLRU</name>
<comment type="caution">
    <text evidence="9">The sequence shown here is derived from an EMBL/GenBank/DDBJ whole genome shotgun (WGS) entry which is preliminary data.</text>
</comment>
<dbReference type="InterPro" id="IPR011990">
    <property type="entry name" value="TPR-like_helical_dom_sf"/>
</dbReference>
<evidence type="ECO:0000256" key="2">
    <source>
        <dbReference type="ARBA" id="ARBA00006275"/>
    </source>
</evidence>
<dbReference type="Pfam" id="PF14322">
    <property type="entry name" value="SusD-like_3"/>
    <property type="match status" value="1"/>
</dbReference>
<dbReference type="InterPro" id="IPR033985">
    <property type="entry name" value="SusD-like_N"/>
</dbReference>
<dbReference type="RefSeq" id="WP_041386329.1">
    <property type="nucleotide sequence ID" value="NZ_BPTT01000001.1"/>
</dbReference>
<dbReference type="Gene3D" id="1.25.40.10">
    <property type="entry name" value="Tetratricopeptide repeat domain"/>
    <property type="match status" value="1"/>
</dbReference>
<dbReference type="Gene3D" id="1.25.40.390">
    <property type="match status" value="1"/>
</dbReference>
<evidence type="ECO:0000256" key="3">
    <source>
        <dbReference type="ARBA" id="ARBA00022729"/>
    </source>
</evidence>
<dbReference type="Pfam" id="PF07980">
    <property type="entry name" value="SusD_RagB"/>
    <property type="match status" value="1"/>
</dbReference>
<dbReference type="SUPFAM" id="SSF48452">
    <property type="entry name" value="TPR-like"/>
    <property type="match status" value="1"/>
</dbReference>
<dbReference type="Proteomes" id="UP000887097">
    <property type="component" value="Unassembled WGS sequence"/>
</dbReference>